<dbReference type="EMBL" id="CP092900">
    <property type="protein sequence ID" value="UTC24856.1"/>
    <property type="molecule type" value="Genomic_DNA"/>
</dbReference>
<evidence type="ECO:0000313" key="2">
    <source>
        <dbReference type="Proteomes" id="UP001055955"/>
    </source>
</evidence>
<keyword evidence="2" id="KW-1185">Reference proteome</keyword>
<sequence length="235" mass="26764">MLKQLLAKKKISKLKKLYDAKVESHTDIYGKFIKAAQEFNDEERKAASKELLQHISESTHDSQSIAGKLYRFLLKKQEYQNAATTIQAAFKDRKVRKELALMKKKKSKKVTRKDQEGNDPLCPIKTIEKNETPEAKVNPGFWKKALLLTSYVIKQLLNALTLLIHFDLRVFSNAHKDFKANWNQASSYSKKPSKGSTPANAQELNNVIKAQALVLKENIRKVDEAISSINTQANH</sequence>
<name>A0ABY5DK45_9GAMM</name>
<gene>
    <name evidence="1" type="ORF">MMH89_01655</name>
</gene>
<protein>
    <submittedName>
        <fullName evidence="1">Uncharacterized protein</fullName>
    </submittedName>
</protein>
<organism evidence="1 2">
    <name type="scientific">Candidatus Comchoanobacter bicostacola</name>
    <dbReference type="NCBI Taxonomy" id="2919598"/>
    <lineage>
        <taxon>Bacteria</taxon>
        <taxon>Pseudomonadati</taxon>
        <taxon>Pseudomonadota</taxon>
        <taxon>Gammaproteobacteria</taxon>
        <taxon>Candidatus Comchoanobacterales</taxon>
        <taxon>Candidatus Comchoanobacteraceae</taxon>
        <taxon>Candidatus Comchoanobacter</taxon>
    </lineage>
</organism>
<dbReference type="Proteomes" id="UP001055955">
    <property type="component" value="Chromosome"/>
</dbReference>
<dbReference type="PROSITE" id="PS50096">
    <property type="entry name" value="IQ"/>
    <property type="match status" value="1"/>
</dbReference>
<dbReference type="RefSeq" id="WP_258568645.1">
    <property type="nucleotide sequence ID" value="NZ_CP092900.1"/>
</dbReference>
<proteinExistence type="predicted"/>
<accession>A0ABY5DK45</accession>
<reference evidence="1 2" key="1">
    <citation type="journal article" date="2022" name="Nat. Microbiol.">
        <title>The microbiome of a bacterivorous marine choanoflagellate contains a resource-demanding obligate bacterial associate.</title>
        <authorList>
            <person name="Needham D.M."/>
            <person name="Poirier C."/>
            <person name="Bachy C."/>
            <person name="George E.E."/>
            <person name="Wilken S."/>
            <person name="Yung C.C.M."/>
            <person name="Limardo A.J."/>
            <person name="Morando M."/>
            <person name="Sudek L."/>
            <person name="Malmstrom R.R."/>
            <person name="Keeling P.J."/>
            <person name="Santoro A.E."/>
            <person name="Worden A.Z."/>
        </authorList>
    </citation>
    <scope>NUCLEOTIDE SEQUENCE [LARGE SCALE GENOMIC DNA]</scope>
    <source>
        <strain evidence="1 2">Comchoano-1</strain>
    </source>
</reference>
<evidence type="ECO:0000313" key="1">
    <source>
        <dbReference type="EMBL" id="UTC24856.1"/>
    </source>
</evidence>